<evidence type="ECO:0000256" key="2">
    <source>
        <dbReference type="SAM" id="SignalP"/>
    </source>
</evidence>
<evidence type="ECO:0000313" key="3">
    <source>
        <dbReference type="EMBL" id="KAK9686647.1"/>
    </source>
</evidence>
<dbReference type="GO" id="GO:0008010">
    <property type="term" value="F:structural constituent of chitin-based larval cuticle"/>
    <property type="evidence" value="ECO:0007669"/>
    <property type="project" value="TreeGrafter"/>
</dbReference>
<dbReference type="GO" id="GO:0062129">
    <property type="term" value="C:chitin-based extracellular matrix"/>
    <property type="evidence" value="ECO:0007669"/>
    <property type="project" value="TreeGrafter"/>
</dbReference>
<feature type="signal peptide" evidence="2">
    <location>
        <begin position="1"/>
        <end position="21"/>
    </location>
</feature>
<dbReference type="EMBL" id="JASPKY010000692">
    <property type="protein sequence ID" value="KAK9686647.1"/>
    <property type="molecule type" value="Genomic_DNA"/>
</dbReference>
<name>A0AAW1IAU9_POPJA</name>
<dbReference type="InterPro" id="IPR000618">
    <property type="entry name" value="Insect_cuticle"/>
</dbReference>
<dbReference type="Proteomes" id="UP001458880">
    <property type="component" value="Unassembled WGS sequence"/>
</dbReference>
<protein>
    <submittedName>
        <fullName evidence="3">Insect cuticle protein</fullName>
    </submittedName>
</protein>
<organism evidence="3 4">
    <name type="scientific">Popillia japonica</name>
    <name type="common">Japanese beetle</name>
    <dbReference type="NCBI Taxonomy" id="7064"/>
    <lineage>
        <taxon>Eukaryota</taxon>
        <taxon>Metazoa</taxon>
        <taxon>Ecdysozoa</taxon>
        <taxon>Arthropoda</taxon>
        <taxon>Hexapoda</taxon>
        <taxon>Insecta</taxon>
        <taxon>Pterygota</taxon>
        <taxon>Neoptera</taxon>
        <taxon>Endopterygota</taxon>
        <taxon>Coleoptera</taxon>
        <taxon>Polyphaga</taxon>
        <taxon>Scarabaeiformia</taxon>
        <taxon>Scarabaeidae</taxon>
        <taxon>Rutelinae</taxon>
        <taxon>Popillia</taxon>
    </lineage>
</organism>
<reference evidence="3 4" key="1">
    <citation type="journal article" date="2024" name="BMC Genomics">
        <title>De novo assembly and annotation of Popillia japonica's genome with initial clues to its potential as an invasive pest.</title>
        <authorList>
            <person name="Cucini C."/>
            <person name="Boschi S."/>
            <person name="Funari R."/>
            <person name="Cardaioli E."/>
            <person name="Iannotti N."/>
            <person name="Marturano G."/>
            <person name="Paoli F."/>
            <person name="Bruttini M."/>
            <person name="Carapelli A."/>
            <person name="Frati F."/>
            <person name="Nardi F."/>
        </authorList>
    </citation>
    <scope>NUCLEOTIDE SEQUENCE [LARGE SCALE GENOMIC DNA]</scope>
    <source>
        <strain evidence="3">DMR45628</strain>
    </source>
</reference>
<feature type="chain" id="PRO_5043553428" evidence="2">
    <location>
        <begin position="22"/>
        <end position="178"/>
    </location>
</feature>
<evidence type="ECO:0000313" key="4">
    <source>
        <dbReference type="Proteomes" id="UP001458880"/>
    </source>
</evidence>
<keyword evidence="1" id="KW-0193">Cuticle</keyword>
<keyword evidence="2" id="KW-0732">Signal</keyword>
<accession>A0AAW1IAU9</accession>
<proteinExistence type="predicted"/>
<dbReference type="InterPro" id="IPR050468">
    <property type="entry name" value="Cuticle_Struct_Prot"/>
</dbReference>
<dbReference type="PANTHER" id="PTHR10380">
    <property type="entry name" value="CUTICLE PROTEIN"/>
    <property type="match status" value="1"/>
</dbReference>
<keyword evidence="4" id="KW-1185">Reference proteome</keyword>
<comment type="caution">
    <text evidence="3">The sequence shown here is derived from an EMBL/GenBank/DDBJ whole genome shotgun (WGS) entry which is preliminary data.</text>
</comment>
<dbReference type="PANTHER" id="PTHR10380:SF196">
    <property type="entry name" value="CUTICULAR PROTEIN 72EA"/>
    <property type="match status" value="1"/>
</dbReference>
<dbReference type="AlphaFoldDB" id="A0AAW1IAU9"/>
<dbReference type="Pfam" id="PF00379">
    <property type="entry name" value="Chitin_bind_4"/>
    <property type="match status" value="1"/>
</dbReference>
<dbReference type="PROSITE" id="PS51155">
    <property type="entry name" value="CHIT_BIND_RR_2"/>
    <property type="match status" value="1"/>
</dbReference>
<evidence type="ECO:0000256" key="1">
    <source>
        <dbReference type="PROSITE-ProRule" id="PRU00497"/>
    </source>
</evidence>
<gene>
    <name evidence="3" type="ORF">QE152_g37036</name>
</gene>
<sequence>MKRLSKYKVFIAFFVASCTFASPVKDEAVVDVIQDTQGYYKYTFKSKNITREEERSHDGLVKGYYSFVDDSGKRQTIHYTSGDNGFSAEGSSIPVDLPEVAEARKQHEVISAKIRSLLPALKSDYLVDEVPEVPLTKDEFLHAVSEALHPSLNVGVPDTPEVAAAKGEFFKSFEKSLV</sequence>